<accession>A0A917GIF3</accession>
<gene>
    <name evidence="2" type="ORF">GCM10010976_17630</name>
</gene>
<sequence length="249" mass="29698">MIKFFRKIRQNLLMENKTGKYFKYAIGEIVLVVIGILLALQINTWNNNQIAKKQLKETYEQIQTDLKADTTNIAQIVKLYDEKDKRIQNIIDRKIKSSFYDTINSLNYKDCKICITESTNFVEIKPITKGYGLLKNIIAVIGNTSDSLPDKIEQFYTNGPPILESDIQSLKNITFKNVETHQQYSWFVDWAEKKYNKEFLSYIFESQEYRNQLARYRIMYKRNYIRNLKYYRELSIEILDLIEMELNKK</sequence>
<organism evidence="2 3">
    <name type="scientific">Bizionia arctica</name>
    <dbReference type="NCBI Taxonomy" id="1495645"/>
    <lineage>
        <taxon>Bacteria</taxon>
        <taxon>Pseudomonadati</taxon>
        <taxon>Bacteroidota</taxon>
        <taxon>Flavobacteriia</taxon>
        <taxon>Flavobacteriales</taxon>
        <taxon>Flavobacteriaceae</taxon>
        <taxon>Bizionia</taxon>
    </lineage>
</organism>
<dbReference type="Proteomes" id="UP000625976">
    <property type="component" value="Unassembled WGS sequence"/>
</dbReference>
<reference evidence="2" key="2">
    <citation type="submission" date="2020-09" db="EMBL/GenBank/DDBJ databases">
        <authorList>
            <person name="Sun Q."/>
            <person name="Zhou Y."/>
        </authorList>
    </citation>
    <scope>NUCLEOTIDE SEQUENCE</scope>
    <source>
        <strain evidence="2">CGMCC 1.12751</strain>
    </source>
</reference>
<dbReference type="InterPro" id="IPR045749">
    <property type="entry name" value="DUF6090"/>
</dbReference>
<proteinExistence type="predicted"/>
<evidence type="ECO:0000313" key="3">
    <source>
        <dbReference type="Proteomes" id="UP000625976"/>
    </source>
</evidence>
<dbReference type="EMBL" id="BMFQ01000002">
    <property type="protein sequence ID" value="GGG46642.1"/>
    <property type="molecule type" value="Genomic_DNA"/>
</dbReference>
<evidence type="ECO:0000256" key="1">
    <source>
        <dbReference type="SAM" id="Phobius"/>
    </source>
</evidence>
<comment type="caution">
    <text evidence="2">The sequence shown here is derived from an EMBL/GenBank/DDBJ whole genome shotgun (WGS) entry which is preliminary data.</text>
</comment>
<evidence type="ECO:0000313" key="2">
    <source>
        <dbReference type="EMBL" id="GGG46642.1"/>
    </source>
</evidence>
<dbReference type="Pfam" id="PF19578">
    <property type="entry name" value="DUF6090"/>
    <property type="match status" value="1"/>
</dbReference>
<keyword evidence="3" id="KW-1185">Reference proteome</keyword>
<reference evidence="2" key="1">
    <citation type="journal article" date="2014" name="Int. J. Syst. Evol. Microbiol.">
        <title>Complete genome sequence of Corynebacterium casei LMG S-19264T (=DSM 44701T), isolated from a smear-ripened cheese.</title>
        <authorList>
            <consortium name="US DOE Joint Genome Institute (JGI-PGF)"/>
            <person name="Walter F."/>
            <person name="Albersmeier A."/>
            <person name="Kalinowski J."/>
            <person name="Ruckert C."/>
        </authorList>
    </citation>
    <scope>NUCLEOTIDE SEQUENCE</scope>
    <source>
        <strain evidence="2">CGMCC 1.12751</strain>
    </source>
</reference>
<keyword evidence="1" id="KW-0472">Membrane</keyword>
<name>A0A917GIF3_9FLAO</name>
<keyword evidence="1" id="KW-1133">Transmembrane helix</keyword>
<protein>
    <submittedName>
        <fullName evidence="2">Uncharacterized protein</fullName>
    </submittedName>
</protein>
<keyword evidence="1" id="KW-0812">Transmembrane</keyword>
<feature type="transmembrane region" description="Helical" evidence="1">
    <location>
        <begin position="21"/>
        <end position="40"/>
    </location>
</feature>
<dbReference type="AlphaFoldDB" id="A0A917GIF3"/>